<evidence type="ECO:0000313" key="3">
    <source>
        <dbReference type="Proteomes" id="UP000198531"/>
    </source>
</evidence>
<proteinExistence type="predicted"/>
<evidence type="ECO:0000256" key="1">
    <source>
        <dbReference type="SAM" id="Phobius"/>
    </source>
</evidence>
<protein>
    <submittedName>
        <fullName evidence="2">Uncharacterized protein</fullName>
    </submittedName>
</protein>
<dbReference type="Proteomes" id="UP000198531">
    <property type="component" value="Unassembled WGS sequence"/>
</dbReference>
<keyword evidence="1" id="KW-0812">Transmembrane</keyword>
<organism evidence="2 3">
    <name type="scientific">Halogeometricum rufum</name>
    <dbReference type="NCBI Taxonomy" id="553469"/>
    <lineage>
        <taxon>Archaea</taxon>
        <taxon>Methanobacteriati</taxon>
        <taxon>Methanobacteriota</taxon>
        <taxon>Stenosarchaea group</taxon>
        <taxon>Halobacteria</taxon>
        <taxon>Halobacteriales</taxon>
        <taxon>Haloferacaceae</taxon>
        <taxon>Halogeometricum</taxon>
    </lineage>
</organism>
<sequence>MAHNPVEPIVLMLAGAVLGSILTFFLDRLTVDPTTILRPVYEKQQRRERRDRNR</sequence>
<dbReference type="AlphaFoldDB" id="A0A1I6GJ52"/>
<evidence type="ECO:0000313" key="2">
    <source>
        <dbReference type="EMBL" id="SFR42214.1"/>
    </source>
</evidence>
<gene>
    <name evidence="2" type="ORF">SAMN04487947_1238</name>
</gene>
<reference evidence="3" key="1">
    <citation type="submission" date="2016-10" db="EMBL/GenBank/DDBJ databases">
        <authorList>
            <person name="Varghese N."/>
            <person name="Submissions S."/>
        </authorList>
    </citation>
    <scope>NUCLEOTIDE SEQUENCE [LARGE SCALE GENOMIC DNA]</scope>
    <source>
        <strain evidence="3">CGMCC 1.7736</strain>
    </source>
</reference>
<accession>A0A1I6GJ52</accession>
<dbReference type="STRING" id="553469.SAMN04487947_1238"/>
<name>A0A1I6GJ52_9EURY</name>
<keyword evidence="3" id="KW-1185">Reference proteome</keyword>
<keyword evidence="1" id="KW-1133">Transmembrane helix</keyword>
<keyword evidence="1" id="KW-0472">Membrane</keyword>
<dbReference type="EMBL" id="FOYT01000001">
    <property type="protein sequence ID" value="SFR42214.1"/>
    <property type="molecule type" value="Genomic_DNA"/>
</dbReference>
<feature type="transmembrane region" description="Helical" evidence="1">
    <location>
        <begin position="6"/>
        <end position="26"/>
    </location>
</feature>